<dbReference type="GO" id="GO:0008237">
    <property type="term" value="F:metallopeptidase activity"/>
    <property type="evidence" value="ECO:0007669"/>
    <property type="project" value="UniProtKB-KW"/>
</dbReference>
<keyword evidence="2" id="KW-0479">Metal-binding</keyword>
<dbReference type="PROSITE" id="PS50249">
    <property type="entry name" value="MPN"/>
    <property type="match status" value="1"/>
</dbReference>
<evidence type="ECO:0000256" key="2">
    <source>
        <dbReference type="ARBA" id="ARBA00022723"/>
    </source>
</evidence>
<dbReference type="Gene3D" id="3.40.140.10">
    <property type="entry name" value="Cytidine Deaminase, domain 2"/>
    <property type="match status" value="1"/>
</dbReference>
<name>A0A271J5S1_9BACT</name>
<evidence type="ECO:0000256" key="5">
    <source>
        <dbReference type="ARBA" id="ARBA00023049"/>
    </source>
</evidence>
<comment type="caution">
    <text evidence="7">The sequence shown here is derived from an EMBL/GenBank/DDBJ whole genome shotgun (WGS) entry which is preliminary data.</text>
</comment>
<dbReference type="PROSITE" id="PS01302">
    <property type="entry name" value="UPF0758"/>
    <property type="match status" value="1"/>
</dbReference>
<dbReference type="Proteomes" id="UP000216339">
    <property type="component" value="Unassembled WGS sequence"/>
</dbReference>
<protein>
    <recommendedName>
        <fullName evidence="6">MPN domain-containing protein</fullName>
    </recommendedName>
</protein>
<dbReference type="InterPro" id="IPR001405">
    <property type="entry name" value="UPF0758"/>
</dbReference>
<dbReference type="InterPro" id="IPR025657">
    <property type="entry name" value="RadC_JAB"/>
</dbReference>
<feature type="domain" description="MPN" evidence="6">
    <location>
        <begin position="30"/>
        <end position="153"/>
    </location>
</feature>
<evidence type="ECO:0000259" key="6">
    <source>
        <dbReference type="PROSITE" id="PS50249"/>
    </source>
</evidence>
<dbReference type="PANTHER" id="PTHR30471:SF3">
    <property type="entry name" value="UPF0758 PROTEIN YEES-RELATED"/>
    <property type="match status" value="1"/>
</dbReference>
<organism evidence="7 8">
    <name type="scientific">Rubrivirga marina</name>
    <dbReference type="NCBI Taxonomy" id="1196024"/>
    <lineage>
        <taxon>Bacteria</taxon>
        <taxon>Pseudomonadati</taxon>
        <taxon>Rhodothermota</taxon>
        <taxon>Rhodothermia</taxon>
        <taxon>Rhodothermales</taxon>
        <taxon>Rubricoccaceae</taxon>
        <taxon>Rubrivirga</taxon>
    </lineage>
</organism>
<dbReference type="PANTHER" id="PTHR30471">
    <property type="entry name" value="DNA REPAIR PROTEIN RADC"/>
    <property type="match status" value="1"/>
</dbReference>
<dbReference type="CDD" id="cd08071">
    <property type="entry name" value="MPN_DUF2466"/>
    <property type="match status" value="1"/>
</dbReference>
<accession>A0A271J5S1</accession>
<keyword evidence="8" id="KW-1185">Reference proteome</keyword>
<dbReference type="GO" id="GO:0006508">
    <property type="term" value="P:proteolysis"/>
    <property type="evidence" value="ECO:0007669"/>
    <property type="project" value="UniProtKB-KW"/>
</dbReference>
<evidence type="ECO:0000256" key="1">
    <source>
        <dbReference type="ARBA" id="ARBA00022670"/>
    </source>
</evidence>
<proteinExistence type="predicted"/>
<keyword evidence="1" id="KW-0645">Protease</keyword>
<sequence length="153" mass="16518">MFAEPIDPPRLDVPVFSVRLVRERSHETTVVRTPADAARLCCEMLDGYDREVFLAVALSTATRVIGAHVCHVGTVDASVASPREVFRFCFLCNARSVLVAHNHPSGNLEPSRADVAVSKQLRAAGEAVGVGLVDSLVVGYDGRYTSLVERGLL</sequence>
<keyword evidence="3" id="KW-0378">Hydrolase</keyword>
<evidence type="ECO:0000313" key="8">
    <source>
        <dbReference type="Proteomes" id="UP000216339"/>
    </source>
</evidence>
<evidence type="ECO:0000313" key="7">
    <source>
        <dbReference type="EMBL" id="PAP78597.1"/>
    </source>
</evidence>
<dbReference type="AlphaFoldDB" id="A0A271J5S1"/>
<gene>
    <name evidence="7" type="ORF">BSZ37_00830</name>
</gene>
<dbReference type="InterPro" id="IPR020891">
    <property type="entry name" value="UPF0758_CS"/>
</dbReference>
<dbReference type="Pfam" id="PF04002">
    <property type="entry name" value="RadC"/>
    <property type="match status" value="1"/>
</dbReference>
<reference evidence="7 8" key="1">
    <citation type="submission" date="2016-11" db="EMBL/GenBank/DDBJ databases">
        <title>Study of marine rhodopsin-containing bacteria.</title>
        <authorList>
            <person name="Yoshizawa S."/>
            <person name="Kumagai Y."/>
            <person name="Kogure K."/>
        </authorList>
    </citation>
    <scope>NUCLEOTIDE SEQUENCE [LARGE SCALE GENOMIC DNA]</scope>
    <source>
        <strain evidence="7 8">SAORIC-28</strain>
    </source>
</reference>
<keyword evidence="5" id="KW-0482">Metalloprotease</keyword>
<dbReference type="EMBL" id="MQWD01000001">
    <property type="protein sequence ID" value="PAP78597.1"/>
    <property type="molecule type" value="Genomic_DNA"/>
</dbReference>
<dbReference type="GO" id="GO:0046872">
    <property type="term" value="F:metal ion binding"/>
    <property type="evidence" value="ECO:0007669"/>
    <property type="project" value="UniProtKB-KW"/>
</dbReference>
<evidence type="ECO:0000256" key="4">
    <source>
        <dbReference type="ARBA" id="ARBA00022833"/>
    </source>
</evidence>
<keyword evidence="4" id="KW-0862">Zinc</keyword>
<dbReference type="InterPro" id="IPR037518">
    <property type="entry name" value="MPN"/>
</dbReference>
<evidence type="ECO:0000256" key="3">
    <source>
        <dbReference type="ARBA" id="ARBA00022801"/>
    </source>
</evidence>